<dbReference type="Pfam" id="PF04393">
    <property type="entry name" value="DUF535"/>
    <property type="match status" value="1"/>
</dbReference>
<comment type="caution">
    <text evidence="2">The sequence shown here is derived from an EMBL/GenBank/DDBJ whole genome shotgun (WGS) entry which is preliminary data.</text>
</comment>
<reference evidence="3" key="1">
    <citation type="journal article" date="2019" name="Int. J. Syst. Evol. Microbiol.">
        <title>The Global Catalogue of Microorganisms (GCM) 10K type strain sequencing project: providing services to taxonomists for standard genome sequencing and annotation.</title>
        <authorList>
            <consortium name="The Broad Institute Genomics Platform"/>
            <consortium name="The Broad Institute Genome Sequencing Center for Infectious Disease"/>
            <person name="Wu L."/>
            <person name="Ma J."/>
        </authorList>
    </citation>
    <scope>NUCLEOTIDE SEQUENCE [LARGE SCALE GENOMIC DNA]</scope>
    <source>
        <strain evidence="3">NBRC 112502</strain>
    </source>
</reference>
<dbReference type="PANTHER" id="PTHR38785:SF1">
    <property type="entry name" value="HOMOLOG OF VIRK"/>
    <property type="match status" value="1"/>
</dbReference>
<feature type="region of interest" description="Disordered" evidence="1">
    <location>
        <begin position="1"/>
        <end position="22"/>
    </location>
</feature>
<sequence>MQTVTDVPPKAQAEPTRTNDHGRIRPADAWVLLYEQLAAQIARKDRRKAFRLAWRFVRSPIATLRWLGELERIRVICGLEKLPYDVVRKSGQNYLHHSLPQAAKHNLLTTHYDHLLATLGAPFVASVLREQPTVLVELKGKQDALYRISLSLNFLNFREGELSIDLFRVEGNVRVTSLSLVAGALAPGAPANLWIGGIQGASRVDSKAVTVLATKELFGLRPKDAVVHAAYALAERLGTADLLAISNAGHFRHGLWQKKSGWYADYDSFWEELGGVRVAGDFFLLPKIRPRRSIEEVAPPKRSAWRARYALVDQINADIQRLAR</sequence>
<dbReference type="PANTHER" id="PTHR38785">
    <property type="entry name" value="HOMOLOG OF VIRK"/>
    <property type="match status" value="1"/>
</dbReference>
<protein>
    <recommendedName>
        <fullName evidence="4">DUF535 domain-containing protein</fullName>
    </recommendedName>
</protein>
<dbReference type="EMBL" id="BSOS01000094">
    <property type="protein sequence ID" value="GLR68740.1"/>
    <property type="molecule type" value="Genomic_DNA"/>
</dbReference>
<evidence type="ECO:0000313" key="2">
    <source>
        <dbReference type="EMBL" id="GLR68740.1"/>
    </source>
</evidence>
<gene>
    <name evidence="2" type="ORF">GCM10010909_34220</name>
</gene>
<dbReference type="RefSeq" id="WP_284259598.1">
    <property type="nucleotide sequence ID" value="NZ_BSOS01000094.1"/>
</dbReference>
<dbReference type="InterPro" id="IPR007488">
    <property type="entry name" value="DUF535"/>
</dbReference>
<keyword evidence="3" id="KW-1185">Reference proteome</keyword>
<evidence type="ECO:0000313" key="3">
    <source>
        <dbReference type="Proteomes" id="UP001156641"/>
    </source>
</evidence>
<name>A0ABQ6A8D2_9PROT</name>
<accession>A0ABQ6A8D2</accession>
<proteinExistence type="predicted"/>
<dbReference type="Proteomes" id="UP001156641">
    <property type="component" value="Unassembled WGS sequence"/>
</dbReference>
<organism evidence="2 3">
    <name type="scientific">Acidocella aquatica</name>
    <dbReference type="NCBI Taxonomy" id="1922313"/>
    <lineage>
        <taxon>Bacteria</taxon>
        <taxon>Pseudomonadati</taxon>
        <taxon>Pseudomonadota</taxon>
        <taxon>Alphaproteobacteria</taxon>
        <taxon>Acetobacterales</taxon>
        <taxon>Acidocellaceae</taxon>
        <taxon>Acidocella</taxon>
    </lineage>
</organism>
<evidence type="ECO:0008006" key="4">
    <source>
        <dbReference type="Google" id="ProtNLM"/>
    </source>
</evidence>
<evidence type="ECO:0000256" key="1">
    <source>
        <dbReference type="SAM" id="MobiDB-lite"/>
    </source>
</evidence>